<dbReference type="STRING" id="42253.NITMOv2_1044"/>
<evidence type="ECO:0000313" key="3">
    <source>
        <dbReference type="Proteomes" id="UP000069205"/>
    </source>
</evidence>
<keyword evidence="1" id="KW-0732">Signal</keyword>
<evidence type="ECO:0000256" key="1">
    <source>
        <dbReference type="SAM" id="SignalP"/>
    </source>
</evidence>
<name>A0A0K2G963_NITMO</name>
<evidence type="ECO:0008006" key="4">
    <source>
        <dbReference type="Google" id="ProtNLM"/>
    </source>
</evidence>
<dbReference type="Proteomes" id="UP000069205">
    <property type="component" value="Chromosome"/>
</dbReference>
<dbReference type="InterPro" id="IPR021383">
    <property type="entry name" value="DUF3015"/>
</dbReference>
<dbReference type="AlphaFoldDB" id="A0A0K2G963"/>
<proteinExistence type="predicted"/>
<dbReference type="PATRIC" id="fig|42253.5.peg.1027"/>
<accession>A0A0K2G963</accession>
<dbReference type="EMBL" id="CP011801">
    <property type="protein sequence ID" value="ALA57475.1"/>
    <property type="molecule type" value="Genomic_DNA"/>
</dbReference>
<feature type="chain" id="PRO_5005476649" description="DUF3015 domain-containing protein" evidence="1">
    <location>
        <begin position="25"/>
        <end position="134"/>
    </location>
</feature>
<dbReference type="OrthoDB" id="9808971at2"/>
<sequence length="134" mass="14673">MRLTLRNMALAVLLLQAMGCSIKATLNQTTDTTSNMTGTTSSARSWFTEEGLIRPEFQAVAFVSVNQADLLQDLAAGQGEYLGSVSRLLGVPDDRQPGFFSAVQRRHAEADPGAWETPHRVLATLRETAHPFLR</sequence>
<feature type="signal peptide" evidence="1">
    <location>
        <begin position="1"/>
        <end position="24"/>
    </location>
</feature>
<organism evidence="2 3">
    <name type="scientific">Nitrospira moscoviensis</name>
    <dbReference type="NCBI Taxonomy" id="42253"/>
    <lineage>
        <taxon>Bacteria</taxon>
        <taxon>Pseudomonadati</taxon>
        <taxon>Nitrospirota</taxon>
        <taxon>Nitrospiria</taxon>
        <taxon>Nitrospirales</taxon>
        <taxon>Nitrospiraceae</taxon>
        <taxon>Nitrospira</taxon>
    </lineage>
</organism>
<dbReference type="KEGG" id="nmv:NITMOv2_1044"/>
<protein>
    <recommendedName>
        <fullName evidence="4">DUF3015 domain-containing protein</fullName>
    </recommendedName>
</protein>
<gene>
    <name evidence="2" type="ORF">NITMOv2_1044</name>
</gene>
<evidence type="ECO:0000313" key="2">
    <source>
        <dbReference type="EMBL" id="ALA57475.1"/>
    </source>
</evidence>
<dbReference type="Pfam" id="PF11220">
    <property type="entry name" value="DUF3015"/>
    <property type="match status" value="1"/>
</dbReference>
<keyword evidence="3" id="KW-1185">Reference proteome</keyword>
<reference evidence="2 3" key="1">
    <citation type="journal article" date="2015" name="Proc. Natl. Acad. Sci. U.S.A.">
        <title>Expanded metabolic versatility of ubiquitous nitrite-oxidizing bacteria from the genus Nitrospira.</title>
        <authorList>
            <person name="Koch H."/>
            <person name="Lucker S."/>
            <person name="Albertsen M."/>
            <person name="Kitzinger K."/>
            <person name="Herbold C."/>
            <person name="Spieck E."/>
            <person name="Nielsen P.H."/>
            <person name="Wagner M."/>
            <person name="Daims H."/>
        </authorList>
    </citation>
    <scope>NUCLEOTIDE SEQUENCE [LARGE SCALE GENOMIC DNA]</scope>
    <source>
        <strain evidence="2 3">NSP M-1</strain>
    </source>
</reference>
<dbReference type="RefSeq" id="WP_053378812.1">
    <property type="nucleotide sequence ID" value="NZ_CP011801.1"/>
</dbReference>